<protein>
    <submittedName>
        <fullName evidence="1">WSSV268</fullName>
    </submittedName>
</protein>
<dbReference type="EMBL" id="MG702567">
    <property type="protein sequence ID" value="AUO15077.1"/>
    <property type="molecule type" value="Genomic_DNA"/>
</dbReference>
<organism evidence="1">
    <name type="scientific">White spot syndrome virus</name>
    <dbReference type="NCBI Taxonomy" id="342409"/>
    <lineage>
        <taxon>Viruses</taxon>
        <taxon>Viruses incertae sedis</taxon>
        <taxon>Naldaviricetes</taxon>
        <taxon>Nimaviridae</taxon>
        <taxon>Whispovirus</taxon>
    </lineage>
</organism>
<reference evidence="1" key="2">
    <citation type="journal article" date="2018" name="Genome Announc.">
        <title>First Report of a Complete Genome Sequence of White spot syndrome virus from India.</title>
        <authorList>
            <person name="Vinaya Kumar K."/>
            <person name="Shekhar M.S."/>
            <person name="Otta S.K."/>
            <person name="Karthic K."/>
            <person name="Ashok Kumar J."/>
            <person name="Gopikrishna G."/>
            <person name="Vijayan K.K."/>
        </authorList>
    </citation>
    <scope>NUCLEOTIDE SEQUENCE</scope>
    <source>
        <strain evidence="1">IN_AP4RU</strain>
    </source>
</reference>
<accession>A0A2I6SBX7</accession>
<evidence type="ECO:0000313" key="1">
    <source>
        <dbReference type="EMBL" id="AUO15077.1"/>
    </source>
</evidence>
<reference evidence="1" key="1">
    <citation type="submission" date="2017-12" db="EMBL/GenBank/DDBJ databases">
        <authorList>
            <person name="Katneni V.K."/>
            <person name="Shekhar M.S."/>
            <person name="Otta S.K."/>
            <person name="Karthic K."/>
            <person name="Jangam A.K."/>
            <person name="Gopikrishna G."/>
            <person name="Vijayan K.K."/>
        </authorList>
    </citation>
    <scope>NUCLEOTIDE SEQUENCE [LARGE SCALE GENOMIC DNA]</scope>
    <source>
        <strain evidence="1">IN_AP4RU</strain>
    </source>
</reference>
<name>A0A2I6SBX7_9VIRU</name>
<dbReference type="Proteomes" id="UP000267352">
    <property type="component" value="Segment"/>
</dbReference>
<proteinExistence type="predicted"/>
<sequence>MAHKLLFLEEEDAKEIGTLSHPEPSFALLRVKHSGRWASAKCNRCLPQISSSADGH</sequence>